<evidence type="ECO:0000313" key="2">
    <source>
        <dbReference type="Proteomes" id="UP001148629"/>
    </source>
</evidence>
<organism evidence="1 2">
    <name type="scientific">Fusarium decemcellulare</name>
    <dbReference type="NCBI Taxonomy" id="57161"/>
    <lineage>
        <taxon>Eukaryota</taxon>
        <taxon>Fungi</taxon>
        <taxon>Dikarya</taxon>
        <taxon>Ascomycota</taxon>
        <taxon>Pezizomycotina</taxon>
        <taxon>Sordariomycetes</taxon>
        <taxon>Hypocreomycetidae</taxon>
        <taxon>Hypocreales</taxon>
        <taxon>Nectriaceae</taxon>
        <taxon>Fusarium</taxon>
        <taxon>Fusarium decemcellulare species complex</taxon>
    </lineage>
</organism>
<name>A0ACC1SDX9_9HYPO</name>
<comment type="caution">
    <text evidence="1">The sequence shown here is derived from an EMBL/GenBank/DDBJ whole genome shotgun (WGS) entry which is preliminary data.</text>
</comment>
<evidence type="ECO:0000313" key="1">
    <source>
        <dbReference type="EMBL" id="KAJ3537734.1"/>
    </source>
</evidence>
<accession>A0ACC1SDX9</accession>
<sequence length="1169" mass="131786">MEHRPTSDNESIQRVGTGRNWLDSALLQLQYGPWGYTIWKTCTNWDLVAAVGFNCCTFGFSWPSLIITTMSWVISRSLYLIERKMVGKSWFMVYLDKVRLPIALFTSSIHRLGFSLTLATTVHVSAIPFTIITAAFSFLYLQVEQLPQGKFVYQDRLSSLRHGSRIHITPASPDYVNIRLLRLHPKLPFRAVKGSILKTGLTRGERPGYEAISYTWGKSQVKDKTLVVDGRAFACTSATYNALQNSTSWWHSRYVWIDAVCINQQDQVEKAEQVACMRYIYSRATVVRVQIDPYMGEDTCGAASLIRKIAWFIYDFNPSSSELDSFFQWERDSWNRWSALVDFFANPWFSRVWIIQEVVCGSPVRVTYGTEFINWYSMETAADALLQPACKDLLLHHPRGAEAKKHATALQKIAHTKQLHHENFAYAAYMHTDPDLRAHFSVSLPSRVLPLSTLLSTYCRSQATDSRDKIYALLGLVIDSAISYPSIWPDYGQSLDKLMNLTTHHLISARSYMDIISFVGNGNATAHGEDHQLKSIPSWVANWAYPPLGMPLNDHLSSQSGRTFYKAATHFSQELKIEDDKLSIRGKLFDYITEVGPEDSADSADIWSLERLIKKNPDGTMVLIADRIKKLIDHHDKSLELVSRLKKTKPRPHGDSDHVRECFWRTLVGDRSRSQRPAISEVGIMYDAWLAELHVLARSPSPQVTEHVLRLFATWFEQLEYCALGRKICITNKGFMGMVPMGTRAGDLVALFHGAAVPFVIRQVFVAGSEGRQHAVKSKENTDVYEMVGECYMHGLMDGEGNMDKVIETGLSAGKSAASRFHLGKPNWVSPEQAGKNILPASFCPDPRSRAIFPTAKDTVSASYICIGAWPWGDKETWDWDESQLPAVKEAWQTLYNAGINFIDTAESYGSGESEEIVGELVKDLPRESFVIQTKYFSTPLKGANFIHPTDAPVISLKSSLQRLKLEYVDIYLVHGPIHPQSIATIAEGMALCVEQGLARAIGVANYGVDDANTMNDELAKYNIPLATNQCEFSILRRYPELTGNISTCHKSDMIFQSYSSLAQGRLTGKYTVDNPPPKSHHFSNYNMKYLEPVIETLRHVAERRRKSMAAVALNYNLRKGALPVVGIRNVEQAKCAIESLGWRLTDEEMVEIDKVSVEGHKTVLWQQG</sequence>
<dbReference type="Proteomes" id="UP001148629">
    <property type="component" value="Unassembled WGS sequence"/>
</dbReference>
<dbReference type="EMBL" id="JANRMS010000562">
    <property type="protein sequence ID" value="KAJ3537734.1"/>
    <property type="molecule type" value="Genomic_DNA"/>
</dbReference>
<gene>
    <name evidence="1" type="ORF">NM208_g6190</name>
</gene>
<keyword evidence="2" id="KW-1185">Reference proteome</keyword>
<reference evidence="1" key="1">
    <citation type="submission" date="2022-08" db="EMBL/GenBank/DDBJ databases">
        <title>Genome Sequence of Fusarium decemcellulare.</title>
        <authorList>
            <person name="Buettner E."/>
        </authorList>
    </citation>
    <scope>NUCLEOTIDE SEQUENCE</scope>
    <source>
        <strain evidence="1">Babe19</strain>
    </source>
</reference>
<proteinExistence type="predicted"/>
<protein>
    <submittedName>
        <fullName evidence="1">Uncharacterized protein</fullName>
    </submittedName>
</protein>